<reference evidence="1" key="1">
    <citation type="submission" date="2022-03" db="EMBL/GenBank/DDBJ databases">
        <authorList>
            <person name="Subramanyam B."/>
            <person name="Soundarya J."/>
            <person name="Selvaraj A."/>
            <person name="Tamilzhalagan S."/>
            <person name="Soliyappan S."/>
            <person name="Selvakumar V."/>
            <person name="Ranganathan U.K."/>
        </authorList>
    </citation>
    <scope>NUCLEOTIDE SEQUENCE</scope>
</reference>
<dbReference type="InterPro" id="IPR024374">
    <property type="entry name" value="Phage_phi-29_Gp7"/>
</dbReference>
<dbReference type="EMBL" id="ON042750">
    <property type="protein sequence ID" value="UOX39803.1"/>
    <property type="molecule type" value="Genomic_DNA"/>
</dbReference>
<accession>A0A976MZX2</accession>
<proteinExistence type="predicted"/>
<dbReference type="Gene3D" id="1.20.5.400">
    <property type="match status" value="1"/>
</dbReference>
<keyword evidence="2" id="KW-1185">Reference proteome</keyword>
<dbReference type="InterPro" id="IPR038032">
    <property type="entry name" value="Gp7"/>
</dbReference>
<dbReference type="SUPFAM" id="SSF90246">
    <property type="entry name" value="Head morphogenesis protein gp7"/>
    <property type="match status" value="1"/>
</dbReference>
<name>A0A976MZX2_9CAUD</name>
<dbReference type="Proteomes" id="UP001063213">
    <property type="component" value="Segment"/>
</dbReference>
<evidence type="ECO:0000313" key="2">
    <source>
        <dbReference type="Proteomes" id="UP001063213"/>
    </source>
</evidence>
<organism evidence="1 2">
    <name type="scientific">Bacillus phage Chedec 11</name>
    <dbReference type="NCBI Taxonomy" id="2932672"/>
    <lineage>
        <taxon>Viruses</taxon>
        <taxon>Duplodnaviria</taxon>
        <taxon>Heunggongvirae</taxon>
        <taxon>Uroviricota</taxon>
        <taxon>Caudoviricetes</taxon>
        <taxon>Salasmaviridae</taxon>
        <taxon>Picovirinae</taxon>
        <taxon>Bahkauvirus</taxon>
        <taxon>Bahkauvirus chedec</taxon>
    </lineage>
</organism>
<sequence length="106" mass="12343">MEVGYMPMDLKEHEKILSQLNNPELSHSDRTDLLQQLRQDYGTVISEYTDLTANVEKLRNENQDLVVSNSKLFRQVGITESQEEEVQKEEFSETVTIEQLEKQALQ</sequence>
<dbReference type="Pfam" id="PF11418">
    <property type="entry name" value="Scaffolding_pro"/>
    <property type="match status" value="1"/>
</dbReference>
<evidence type="ECO:0000313" key="1">
    <source>
        <dbReference type="EMBL" id="UOX39803.1"/>
    </source>
</evidence>
<protein>
    <submittedName>
        <fullName evidence="1">Capsid assembly scaffolding protein</fullName>
    </submittedName>
</protein>